<proteinExistence type="inferred from homology"/>
<comment type="caution">
    <text evidence="3">The sequence shown here is derived from an EMBL/GenBank/DDBJ whole genome shotgun (WGS) entry which is preliminary data.</text>
</comment>
<organism evidence="3 4">
    <name type="scientific">Methylosinus sporium</name>
    <dbReference type="NCBI Taxonomy" id="428"/>
    <lineage>
        <taxon>Bacteria</taxon>
        <taxon>Pseudomonadati</taxon>
        <taxon>Pseudomonadota</taxon>
        <taxon>Alphaproteobacteria</taxon>
        <taxon>Hyphomicrobiales</taxon>
        <taxon>Methylocystaceae</taxon>
        <taxon>Methylosinus</taxon>
    </lineage>
</organism>
<dbReference type="RefSeq" id="WP_108915266.1">
    <property type="nucleotide sequence ID" value="NZ_BGJY01000001.1"/>
</dbReference>
<feature type="compositionally biased region" description="Basic and acidic residues" evidence="2">
    <location>
        <begin position="251"/>
        <end position="268"/>
    </location>
</feature>
<dbReference type="CDD" id="cd06558">
    <property type="entry name" value="crotonase-like"/>
    <property type="match status" value="1"/>
</dbReference>
<feature type="region of interest" description="Disordered" evidence="2">
    <location>
        <begin position="235"/>
        <end position="268"/>
    </location>
</feature>
<dbReference type="OrthoDB" id="9795613at2"/>
<dbReference type="GO" id="GO:0004300">
    <property type="term" value="F:enoyl-CoA hydratase activity"/>
    <property type="evidence" value="ECO:0007669"/>
    <property type="project" value="UniProtKB-EC"/>
</dbReference>
<dbReference type="SUPFAM" id="SSF52096">
    <property type="entry name" value="ClpP/crotonase"/>
    <property type="match status" value="1"/>
</dbReference>
<keyword evidence="3" id="KW-0456">Lyase</keyword>
<name>A0A2U1SVD9_METSR</name>
<dbReference type="InterPro" id="IPR051683">
    <property type="entry name" value="Enoyl-CoA_Hydratase/Isomerase"/>
</dbReference>
<evidence type="ECO:0000256" key="2">
    <source>
        <dbReference type="SAM" id="MobiDB-lite"/>
    </source>
</evidence>
<dbReference type="EMBL" id="PUIV01000001">
    <property type="protein sequence ID" value="PWB95584.1"/>
    <property type="molecule type" value="Genomic_DNA"/>
</dbReference>
<dbReference type="PANTHER" id="PTHR42964:SF1">
    <property type="entry name" value="POLYKETIDE BIOSYNTHESIS ENOYL-COA HYDRATASE PKSH-RELATED"/>
    <property type="match status" value="1"/>
</dbReference>
<reference evidence="3 4" key="1">
    <citation type="journal article" date="2018" name="Appl. Microbiol. Biotechnol.">
        <title>Co-cultivation of the strictly anaerobic methanogen Methanosarcina barkeri with aerobic methanotrophs in an oxygen-limited membrane bioreactor.</title>
        <authorList>
            <person name="In 't Zandt M.H."/>
            <person name="van den Bosch T.J.M."/>
            <person name="Rijkers R."/>
            <person name="van Kessel M.A.H.J."/>
            <person name="Jetten M.S.M."/>
            <person name="Welte C.U."/>
        </authorList>
    </citation>
    <scope>NUCLEOTIDE SEQUENCE [LARGE SCALE GENOMIC DNA]</scope>
    <source>
        <strain evidence="3 4">DSM 17706</strain>
    </source>
</reference>
<dbReference type="Gene3D" id="1.10.12.10">
    <property type="entry name" value="Lyase 2-enoyl-coa Hydratase, Chain A, domain 2"/>
    <property type="match status" value="1"/>
</dbReference>
<evidence type="ECO:0000313" key="4">
    <source>
        <dbReference type="Proteomes" id="UP000245137"/>
    </source>
</evidence>
<sequence length="268" mass="28405">MSFIASSLDSRGVTTLTLARPERRNALDYTMTTQLVAALELAARDAETRLLVLAGEGAAFCAGGDIEWMKRVAEDTSQANEDDALLLARAMHTLDSLPKPTIARVHGAAYGGGVGLVACCDIALAADTASFCLSEVRIGLTPSVIGPYVQRAIGARQARRYFLTAETIPAAHARALGLVHEIAPIEELDARVARITDALLLGAPGAQAEAKASTALFGDVAIDDALMRATAKRIAARRASPEGQEGLSAFLEKRPPSWRRDRNVDDVS</sequence>
<dbReference type="InterPro" id="IPR001753">
    <property type="entry name" value="Enoyl-CoA_hydra/iso"/>
</dbReference>
<dbReference type="InterPro" id="IPR029045">
    <property type="entry name" value="ClpP/crotonase-like_dom_sf"/>
</dbReference>
<dbReference type="EC" id="4.2.1.17" evidence="3"/>
<dbReference type="AlphaFoldDB" id="A0A2U1SVD9"/>
<dbReference type="Proteomes" id="UP000245137">
    <property type="component" value="Unassembled WGS sequence"/>
</dbReference>
<dbReference type="Gene3D" id="3.90.226.10">
    <property type="entry name" value="2-enoyl-CoA Hydratase, Chain A, domain 1"/>
    <property type="match status" value="1"/>
</dbReference>
<gene>
    <name evidence="3" type="ORF">C5689_00215</name>
</gene>
<comment type="similarity">
    <text evidence="1">Belongs to the enoyl-CoA hydratase/isomerase family.</text>
</comment>
<accession>A0A2U1SVD9</accession>
<evidence type="ECO:0000256" key="1">
    <source>
        <dbReference type="ARBA" id="ARBA00005254"/>
    </source>
</evidence>
<dbReference type="PANTHER" id="PTHR42964">
    <property type="entry name" value="ENOYL-COA HYDRATASE"/>
    <property type="match status" value="1"/>
</dbReference>
<dbReference type="GO" id="GO:0008300">
    <property type="term" value="P:isoprenoid catabolic process"/>
    <property type="evidence" value="ECO:0007669"/>
    <property type="project" value="TreeGrafter"/>
</dbReference>
<protein>
    <submittedName>
        <fullName evidence="3">Enoyl-CoA hydratase</fullName>
        <ecNumber evidence="3">4.2.1.17</ecNumber>
    </submittedName>
</protein>
<dbReference type="InterPro" id="IPR014748">
    <property type="entry name" value="Enoyl-CoA_hydra_C"/>
</dbReference>
<dbReference type="Pfam" id="PF00378">
    <property type="entry name" value="ECH_1"/>
    <property type="match status" value="1"/>
</dbReference>
<evidence type="ECO:0000313" key="3">
    <source>
        <dbReference type="EMBL" id="PWB95584.1"/>
    </source>
</evidence>
<keyword evidence="4" id="KW-1185">Reference proteome</keyword>